<reference evidence="1 2" key="1">
    <citation type="submission" date="2019-10" db="EMBL/GenBank/DDBJ databases">
        <title>Assembly and Annotation for the nematode Trichostrongylus colubriformis.</title>
        <authorList>
            <person name="Martin J."/>
        </authorList>
    </citation>
    <scope>NUCLEOTIDE SEQUENCE [LARGE SCALE GENOMIC DNA]</scope>
    <source>
        <strain evidence="1">G859</strain>
        <tissue evidence="1">Whole worm</tissue>
    </source>
</reference>
<sequence length="1352" mass="152061">MSTRRLDLADIIALLSSGNHIVQSQGLANLLAHFKPPFNNAKERISVLSLFFDCFTNYGDEACSAVLIRTLLHFTPCLTSTCFTILQKCKSRSNVLTSQILSLESSKTLPTLKVLVCSGILSHTEDIALLRHLISILNCDDKFISQILEYFVWKHPRHYIAQADLSRDLIKVEDRWRELHADDFKSIHFSQEDVFLIADTLAKYPETVMNPSFPRSHVLLPPLLSLYSCRSELAKSLPELAESEHLKMVKKVTTMCQIITPLNEAHPFNEVSGFMETFHYLEYVSCSSYVVDFINTWLSALDSMDTCERSVTFAAALLPRCDWSMLDKCFKLIQGLIERSPETVNTFLMLYSLLYAKPYFEVNRRAVLNAIRGLFINRFVVTPAVNFLSIVCRQSGEERSIAYGLLSDLVSKFPTAFDVVKPLALPAESDSLDLLECKLGLMAALCVATDRSDELLPSLSALLRKDAAVVTAALTVVLALCKEEILDVSSIRKQLGSRVKQPGFEKTLAGYCDILATAATLSGEDQEILAQECVVELWEITQFHRNSSDTEEARRAAWAALGSFDVTFIKNTVDVSGNYLVDLFKGLCREERKGFTIFLYKLISSEIESLSRSLYTGLHIRKSALTNVIYTLHNAVGKSNQEAPWFWLATLPLFPVIVGEHGEGGRTLQATKLMRRLLREVPAEESDLLNLFAGWRMCVATLLGIHAESGDFMRSRDSIVEECRRSLQTSELAVNNVLIVLAVLTGELRRISFQLTKMEASVTFEISMRPWVISVLEFVFPLVCEDYTPTTQPIVQIAVNKRCVKMALARSAAWLICSAASAEVTNFFQEDMFSRVFGWRIVSELDPEGNVNNMLAGTESDSFCCLPRSELWLLAAALGADEIVTNSLSRSLPCGADLEITIENSLAGNDFTVDEVSELFTKLSNLPIRVFQKYEKRLRKIFDLLSKSAGEQMKRTLLEGFSKLASVSLLTSTVDLPCGYDHLPENSILRAVVAQFSEKSQCVEECLNDLLSALVGHVRSDGRGLPPLDLQLMLPLIDYHKDEQARLNLLALAFEQRDSQILYELTCPQLLNSSATSDFWTTISKYLPILTSVLPTFRAKTVLDDLLKFAVQSADYGDQIFSDIKGCRENQIVFDRLLAHVPTFCCATDVLHKMLSSGVVDHRFYGRVSKNFDFWLECSGLYEGKLSALVDAYVQETAETNSNITLSIFGYCSLSLSLQSRLDKVVDLLSIGKILLSCQKPVKDIEAVMRLFLALVCSIPSDIPLHWLSKEISTLLFARWRYYWKRAMKIPQFCEQFNIIVAFLFPCFLLDELAPPVHSAVKGMLLYILALRPEIIRHHMEDKPEQWEKLIE</sequence>
<evidence type="ECO:0000313" key="2">
    <source>
        <dbReference type="Proteomes" id="UP001331761"/>
    </source>
</evidence>
<protein>
    <submittedName>
        <fullName evidence="1">Uncharacterized protein</fullName>
    </submittedName>
</protein>
<name>A0AAN8FYL7_TRICO</name>
<gene>
    <name evidence="1" type="ORF">GCK32_002190</name>
</gene>
<evidence type="ECO:0000313" key="1">
    <source>
        <dbReference type="EMBL" id="KAK5983832.1"/>
    </source>
</evidence>
<organism evidence="1 2">
    <name type="scientific">Trichostrongylus colubriformis</name>
    <name type="common">Black scour worm</name>
    <dbReference type="NCBI Taxonomy" id="6319"/>
    <lineage>
        <taxon>Eukaryota</taxon>
        <taxon>Metazoa</taxon>
        <taxon>Ecdysozoa</taxon>
        <taxon>Nematoda</taxon>
        <taxon>Chromadorea</taxon>
        <taxon>Rhabditida</taxon>
        <taxon>Rhabditina</taxon>
        <taxon>Rhabditomorpha</taxon>
        <taxon>Strongyloidea</taxon>
        <taxon>Trichostrongylidae</taxon>
        <taxon>Trichostrongylus</taxon>
    </lineage>
</organism>
<proteinExistence type="predicted"/>
<accession>A0AAN8FYL7</accession>
<comment type="caution">
    <text evidence="1">The sequence shown here is derived from an EMBL/GenBank/DDBJ whole genome shotgun (WGS) entry which is preliminary data.</text>
</comment>
<dbReference type="Proteomes" id="UP001331761">
    <property type="component" value="Unassembled WGS sequence"/>
</dbReference>
<dbReference type="EMBL" id="WIXE01003553">
    <property type="protein sequence ID" value="KAK5983832.1"/>
    <property type="molecule type" value="Genomic_DNA"/>
</dbReference>
<keyword evidence="2" id="KW-1185">Reference proteome</keyword>